<dbReference type="EMBL" id="BARV01027330">
    <property type="protein sequence ID" value="GAI36052.1"/>
    <property type="molecule type" value="Genomic_DNA"/>
</dbReference>
<accession>X1MWH7</accession>
<dbReference type="AlphaFoldDB" id="X1MWH7"/>
<gene>
    <name evidence="1" type="ORF">S06H3_43994</name>
</gene>
<comment type="caution">
    <text evidence="1">The sequence shown here is derived from an EMBL/GenBank/DDBJ whole genome shotgun (WGS) entry which is preliminary data.</text>
</comment>
<protein>
    <submittedName>
        <fullName evidence="1">Uncharacterized protein</fullName>
    </submittedName>
</protein>
<proteinExistence type="predicted"/>
<feature type="non-terminal residue" evidence="1">
    <location>
        <position position="67"/>
    </location>
</feature>
<evidence type="ECO:0000313" key="1">
    <source>
        <dbReference type="EMBL" id="GAI36052.1"/>
    </source>
</evidence>
<organism evidence="1">
    <name type="scientific">marine sediment metagenome</name>
    <dbReference type="NCBI Taxonomy" id="412755"/>
    <lineage>
        <taxon>unclassified sequences</taxon>
        <taxon>metagenomes</taxon>
        <taxon>ecological metagenomes</taxon>
    </lineage>
</organism>
<reference evidence="1" key="1">
    <citation type="journal article" date="2014" name="Front. Microbiol.">
        <title>High frequency of phylogenetically diverse reductive dehalogenase-homologous genes in deep subseafloor sedimentary metagenomes.</title>
        <authorList>
            <person name="Kawai M."/>
            <person name="Futagami T."/>
            <person name="Toyoda A."/>
            <person name="Takaki Y."/>
            <person name="Nishi S."/>
            <person name="Hori S."/>
            <person name="Arai W."/>
            <person name="Tsubouchi T."/>
            <person name="Morono Y."/>
            <person name="Uchiyama I."/>
            <person name="Ito T."/>
            <person name="Fujiyama A."/>
            <person name="Inagaki F."/>
            <person name="Takami H."/>
        </authorList>
    </citation>
    <scope>NUCLEOTIDE SEQUENCE</scope>
    <source>
        <strain evidence="1">Expedition CK06-06</strain>
    </source>
</reference>
<sequence length="67" mass="7255">MPSMNTPGVKALDVWDVLNTQILTGGSIGEYFLDNVGKMSVISPSDVLLLSSDVEVSYSGTTTYQRR</sequence>
<name>X1MWH7_9ZZZZ</name>